<dbReference type="GO" id="GO:0003952">
    <property type="term" value="F:NAD+ synthase (glutamine-hydrolyzing) activity"/>
    <property type="evidence" value="ECO:0007669"/>
    <property type="project" value="UniProtKB-UniRule"/>
</dbReference>
<evidence type="ECO:0000313" key="12">
    <source>
        <dbReference type="EMBL" id="MCS3678126.1"/>
    </source>
</evidence>
<dbReference type="InterPro" id="IPR022310">
    <property type="entry name" value="NAD/GMP_synthase"/>
</dbReference>
<reference evidence="12" key="1">
    <citation type="submission" date="2022-08" db="EMBL/GenBank/DDBJ databases">
        <title>Genomic Encyclopedia of Type Strains, Phase V (KMG-V): Genome sequencing to study the core and pangenomes of soil and plant-associated prokaryotes.</title>
        <authorList>
            <person name="Whitman W."/>
        </authorList>
    </citation>
    <scope>NUCLEOTIDE SEQUENCE</scope>
    <source>
        <strain evidence="12">0</strain>
    </source>
</reference>
<feature type="binding site" evidence="7">
    <location>
        <position position="119"/>
    </location>
    <ligand>
        <name>L-glutamine</name>
        <dbReference type="ChEBI" id="CHEBI:58359"/>
    </ligand>
</feature>
<comment type="caution">
    <text evidence="12">The sequence shown here is derived from an EMBL/GenBank/DDBJ whole genome shotgun (WGS) entry which is preliminary data.</text>
</comment>
<feature type="binding site" evidence="7">
    <location>
        <position position="523"/>
    </location>
    <ligand>
        <name>deamido-NAD(+)</name>
        <dbReference type="ChEBI" id="CHEBI:58437"/>
        <note>ligand shared between two neighboring subunits</note>
    </ligand>
</feature>
<dbReference type="Pfam" id="PF00795">
    <property type="entry name" value="CN_hydrolase"/>
    <property type="match status" value="1"/>
</dbReference>
<gene>
    <name evidence="7" type="primary">nadE</name>
    <name evidence="12" type="ORF">GGP71_002056</name>
</gene>
<feature type="active site" description="Proton acceptor" evidence="9">
    <location>
        <position position="41"/>
    </location>
</feature>
<comment type="similarity">
    <text evidence="2 7 8">In the C-terminal section; belongs to the NAD synthetase family.</text>
</comment>
<dbReference type="PROSITE" id="PS50263">
    <property type="entry name" value="CN_HYDROLASE"/>
    <property type="match status" value="1"/>
</dbReference>
<evidence type="ECO:0000256" key="6">
    <source>
        <dbReference type="ARBA" id="ARBA00023027"/>
    </source>
</evidence>
<keyword evidence="3 7" id="KW-0436">Ligase</keyword>
<feature type="binding site" evidence="7">
    <location>
        <position position="189"/>
    </location>
    <ligand>
        <name>L-glutamine</name>
        <dbReference type="ChEBI" id="CHEBI:58359"/>
    </ligand>
</feature>
<dbReference type="EC" id="6.3.5.1" evidence="7 8"/>
<evidence type="ECO:0000256" key="5">
    <source>
        <dbReference type="ARBA" id="ARBA00022840"/>
    </source>
</evidence>
<dbReference type="CDD" id="cd07570">
    <property type="entry name" value="GAT_Gln-NAD-synth"/>
    <property type="match status" value="1"/>
</dbReference>
<dbReference type="InterPro" id="IPR000132">
    <property type="entry name" value="Nitrilase/CN_hydratase_CS"/>
</dbReference>
<evidence type="ECO:0000256" key="9">
    <source>
        <dbReference type="PROSITE-ProRule" id="PRU10139"/>
    </source>
</evidence>
<dbReference type="NCBIfam" id="TIGR00552">
    <property type="entry name" value="nadE"/>
    <property type="match status" value="1"/>
</dbReference>
<evidence type="ECO:0000313" key="13">
    <source>
        <dbReference type="Proteomes" id="UP001155027"/>
    </source>
</evidence>
<dbReference type="InterPro" id="IPR003694">
    <property type="entry name" value="NAD_synthase"/>
</dbReference>
<evidence type="ECO:0000256" key="4">
    <source>
        <dbReference type="ARBA" id="ARBA00022741"/>
    </source>
</evidence>
<evidence type="ECO:0000256" key="3">
    <source>
        <dbReference type="ARBA" id="ARBA00022598"/>
    </source>
</evidence>
<proteinExistence type="inferred from homology"/>
<dbReference type="Gene3D" id="3.60.110.10">
    <property type="entry name" value="Carbon-nitrogen hydrolase"/>
    <property type="match status" value="1"/>
</dbReference>
<sequence>MQIALAQINPTIGDLEGNREKILDYARRADTRGADLVVFPELCVTGYPPEDLLENPFFKRAVQRTVDHLARVLPADLGVIIGAPVPNGDRFGKPLHNAALLLENGAVQDRVYKTLLPTYDIFDEDRHFEPAEERRLLEWRGLRIGLHVCEDMWNVHQPEGVDQSERYERDPVAELAALDPDLFVNISASPFSIGKHEVRDKLVEHICRRHERPFLLCNQVGANTEIIHDGDSRVHAADGTQVACAASFEEDLLFWDTESSPEACTTGRDAIADLHDALVLGVRDYYEKTGIFDKALVGLSGGIDSAVTCALAVEALGPERVVGVTMPSEISSEGSVTDSQALADNLGIEFKEIPIKPAVDAFDDMLADEFAGTEPGVAEENIQSRARGVTLMALSNKFGHLLLSTGNKSEVAIGYVTLYGDTNGGVAVLSDVLKTRVYELARHINVRAGENVIPQNTIEKPPSAELRAGQKDTDTLPPYETLDAILERYVEQKKELGTIVGETGLDEDLVRGVLRQVDQNEYKRRQAPPGLRVTEKAFGIGRRIPIVMEWDREAMEALAAEEPVSNL</sequence>
<feature type="binding site" evidence="7">
    <location>
        <begin position="298"/>
        <end position="305"/>
    </location>
    <ligand>
        <name>ATP</name>
        <dbReference type="ChEBI" id="CHEBI:30616"/>
    </ligand>
</feature>
<accession>A0A9X2Q7G9</accession>
<dbReference type="PIRSF" id="PIRSF006630">
    <property type="entry name" value="NADS_GAT"/>
    <property type="match status" value="1"/>
</dbReference>
<dbReference type="NCBIfam" id="NF010588">
    <property type="entry name" value="PRK13981.1"/>
    <property type="match status" value="1"/>
</dbReference>
<dbReference type="AlphaFoldDB" id="A0A9X2Q7G9"/>
<dbReference type="InterPro" id="IPR003010">
    <property type="entry name" value="C-N_Hydrolase"/>
</dbReference>
<feature type="domain" description="CN hydrolase" evidence="11">
    <location>
        <begin position="1"/>
        <end position="261"/>
    </location>
</feature>
<dbReference type="GO" id="GO:0008795">
    <property type="term" value="F:NAD+ synthase activity"/>
    <property type="evidence" value="ECO:0007669"/>
    <property type="project" value="UniProtKB-UniRule"/>
</dbReference>
<dbReference type="PROSITE" id="PS00920">
    <property type="entry name" value="NITRIL_CHT_1"/>
    <property type="match status" value="1"/>
</dbReference>
<dbReference type="Pfam" id="PF02540">
    <property type="entry name" value="NAD_synthase"/>
    <property type="match status" value="1"/>
</dbReference>
<protein>
    <recommendedName>
        <fullName evidence="7 8">Glutamine-dependent NAD(+) synthetase</fullName>
        <ecNumber evidence="7 8">6.3.5.1</ecNumber>
    </recommendedName>
    <alternativeName>
        <fullName evidence="7 8">NAD(+) synthase [glutamine-hydrolyzing]</fullName>
    </alternativeName>
</protein>
<comment type="caution">
    <text evidence="7">Lacks conserved residue(s) required for the propagation of feature annotation.</text>
</comment>
<comment type="pathway">
    <text evidence="1 7 8">Cofactor biosynthesis; NAD(+) biosynthesis; NAD(+) from deamido-NAD(+) (L-Gln route): step 1/1.</text>
</comment>
<evidence type="ECO:0000256" key="7">
    <source>
        <dbReference type="HAMAP-Rule" id="MF_02090"/>
    </source>
</evidence>
<dbReference type="PANTHER" id="PTHR23090">
    <property type="entry name" value="NH 3 /GLUTAMINE-DEPENDENT NAD + SYNTHETASE"/>
    <property type="match status" value="1"/>
</dbReference>
<dbReference type="PANTHER" id="PTHR23090:SF9">
    <property type="entry name" value="GLUTAMINE-DEPENDENT NAD(+) SYNTHETASE"/>
    <property type="match status" value="1"/>
</dbReference>
<feature type="binding site" evidence="7">
    <location>
        <position position="405"/>
    </location>
    <ligand>
        <name>ATP</name>
        <dbReference type="ChEBI" id="CHEBI:30616"/>
    </ligand>
</feature>
<dbReference type="HAMAP" id="MF_02090">
    <property type="entry name" value="NadE_glutamine_dep"/>
    <property type="match status" value="1"/>
</dbReference>
<dbReference type="InterPro" id="IPR036526">
    <property type="entry name" value="C-N_Hydrolase_sf"/>
</dbReference>
<evidence type="ECO:0000259" key="11">
    <source>
        <dbReference type="PROSITE" id="PS50263"/>
    </source>
</evidence>
<comment type="catalytic activity">
    <reaction evidence="7 8">
        <text>deamido-NAD(+) + L-glutamine + ATP + H2O = L-glutamate + AMP + diphosphate + NAD(+) + H(+)</text>
        <dbReference type="Rhea" id="RHEA:24384"/>
        <dbReference type="ChEBI" id="CHEBI:15377"/>
        <dbReference type="ChEBI" id="CHEBI:15378"/>
        <dbReference type="ChEBI" id="CHEBI:29985"/>
        <dbReference type="ChEBI" id="CHEBI:30616"/>
        <dbReference type="ChEBI" id="CHEBI:33019"/>
        <dbReference type="ChEBI" id="CHEBI:57540"/>
        <dbReference type="ChEBI" id="CHEBI:58359"/>
        <dbReference type="ChEBI" id="CHEBI:58437"/>
        <dbReference type="ChEBI" id="CHEBI:456215"/>
        <dbReference type="EC" id="6.3.5.1"/>
    </reaction>
</comment>
<evidence type="ECO:0000256" key="10">
    <source>
        <dbReference type="RuleBase" id="RU003811"/>
    </source>
</evidence>
<feature type="active site" description="For glutaminase activity" evidence="7">
    <location>
        <position position="113"/>
    </location>
</feature>
<dbReference type="GO" id="GO:0005737">
    <property type="term" value="C:cytoplasm"/>
    <property type="evidence" value="ECO:0007669"/>
    <property type="project" value="InterPro"/>
</dbReference>
<dbReference type="SUPFAM" id="SSF56317">
    <property type="entry name" value="Carbon-nitrogen hydrolase"/>
    <property type="match status" value="1"/>
</dbReference>
<dbReference type="GO" id="GO:0005524">
    <property type="term" value="F:ATP binding"/>
    <property type="evidence" value="ECO:0007669"/>
    <property type="project" value="UniProtKB-UniRule"/>
</dbReference>
<organism evidence="12 13">
    <name type="scientific">Salinibacter ruber</name>
    <dbReference type="NCBI Taxonomy" id="146919"/>
    <lineage>
        <taxon>Bacteria</taxon>
        <taxon>Pseudomonadati</taxon>
        <taxon>Rhodothermota</taxon>
        <taxon>Rhodothermia</taxon>
        <taxon>Rhodothermales</taxon>
        <taxon>Salinibacteraceae</taxon>
        <taxon>Salinibacter</taxon>
    </lineage>
</organism>
<dbReference type="GO" id="GO:0004359">
    <property type="term" value="F:glutaminase activity"/>
    <property type="evidence" value="ECO:0007669"/>
    <property type="project" value="InterPro"/>
</dbReference>
<dbReference type="CDD" id="cd00553">
    <property type="entry name" value="NAD_synthase"/>
    <property type="match status" value="1"/>
</dbReference>
<evidence type="ECO:0000256" key="8">
    <source>
        <dbReference type="PIRNR" id="PIRNR006630"/>
    </source>
</evidence>
<evidence type="ECO:0000256" key="2">
    <source>
        <dbReference type="ARBA" id="ARBA00007145"/>
    </source>
</evidence>
<dbReference type="EMBL" id="JANUAU010000006">
    <property type="protein sequence ID" value="MCS3678126.1"/>
    <property type="molecule type" value="Genomic_DNA"/>
</dbReference>
<keyword evidence="6 7" id="KW-0520">NAD</keyword>
<feature type="active site" description="Nucleophile; for glutaminase activity" evidence="7">
    <location>
        <position position="149"/>
    </location>
</feature>
<comment type="function">
    <text evidence="7">Catalyzes the ATP-dependent amidation of deamido-NAD to form NAD. Uses L-glutamine as a nitrogen source.</text>
</comment>
<dbReference type="RefSeq" id="WP_259080471.1">
    <property type="nucleotide sequence ID" value="NZ_JANUAU010000006.1"/>
</dbReference>
<evidence type="ECO:0000256" key="1">
    <source>
        <dbReference type="ARBA" id="ARBA00005188"/>
    </source>
</evidence>
<feature type="binding site" evidence="7">
    <location>
        <position position="410"/>
    </location>
    <ligand>
        <name>deamido-NAD(+)</name>
        <dbReference type="ChEBI" id="CHEBI:58437"/>
        <note>ligand shared between two neighboring subunits</note>
    </ligand>
</feature>
<feature type="active site" description="Proton acceptor; for glutaminase activity" evidence="7">
    <location>
        <position position="41"/>
    </location>
</feature>
<dbReference type="Gene3D" id="3.40.50.620">
    <property type="entry name" value="HUPs"/>
    <property type="match status" value="1"/>
</dbReference>
<dbReference type="InterPro" id="IPR014445">
    <property type="entry name" value="Gln-dep_NAD_synthase"/>
</dbReference>
<keyword evidence="4 7" id="KW-0547">Nucleotide-binding</keyword>
<feature type="binding site" evidence="7">
    <location>
        <position position="195"/>
    </location>
    <ligand>
        <name>L-glutamine</name>
        <dbReference type="ChEBI" id="CHEBI:58359"/>
    </ligand>
</feature>
<dbReference type="InterPro" id="IPR014729">
    <property type="entry name" value="Rossmann-like_a/b/a_fold"/>
</dbReference>
<name>A0A9X2Q7G9_9BACT</name>
<keyword evidence="5 7" id="KW-0067">ATP-binding</keyword>
<dbReference type="FunFam" id="3.40.50.620:FF:000106">
    <property type="entry name" value="Glutamine-dependent NAD(+) synthetase"/>
    <property type="match status" value="1"/>
</dbReference>
<dbReference type="GO" id="GO:0000257">
    <property type="term" value="F:nitrilase activity"/>
    <property type="evidence" value="ECO:0007669"/>
    <property type="project" value="UniProtKB-ARBA"/>
</dbReference>
<dbReference type="SUPFAM" id="SSF52402">
    <property type="entry name" value="Adenine nucleotide alpha hydrolases-like"/>
    <property type="match status" value="1"/>
</dbReference>
<dbReference type="Proteomes" id="UP001155027">
    <property type="component" value="Unassembled WGS sequence"/>
</dbReference>
<dbReference type="GO" id="GO:0009435">
    <property type="term" value="P:NAD+ biosynthetic process"/>
    <property type="evidence" value="ECO:0007669"/>
    <property type="project" value="UniProtKB-UniRule"/>
</dbReference>
<comment type="similarity">
    <text evidence="10">Belongs to the NAD synthetase family.</text>
</comment>
<feature type="binding site" evidence="7">
    <location>
        <position position="381"/>
    </location>
    <ligand>
        <name>deamido-NAD(+)</name>
        <dbReference type="ChEBI" id="CHEBI:58437"/>
        <note>ligand shared between two neighboring subunits</note>
    </ligand>
</feature>